<keyword evidence="3" id="KW-0963">Cytoplasm</keyword>
<dbReference type="InterPro" id="IPR019191">
    <property type="entry name" value="Essential_protein_Yae1_N"/>
</dbReference>
<keyword evidence="6" id="KW-1185">Reference proteome</keyword>
<dbReference type="PANTHER" id="PTHR18829">
    <property type="entry name" value="PROTEIN YAE1 HOMOLOG"/>
    <property type="match status" value="1"/>
</dbReference>
<gene>
    <name evidence="7" type="primary">LOC110785820</name>
</gene>
<dbReference type="InterPro" id="IPR038881">
    <property type="entry name" value="Yae1-like"/>
</dbReference>
<dbReference type="GeneID" id="110785820"/>
<keyword evidence="4" id="KW-0539">Nucleus</keyword>
<dbReference type="RefSeq" id="XP_056689608.1">
    <property type="nucleotide sequence ID" value="XM_056833630.1"/>
</dbReference>
<protein>
    <recommendedName>
        <fullName evidence="5">Essential protein Yae1 N-terminal domain-containing protein</fullName>
    </recommendedName>
</protein>
<reference evidence="7" key="2">
    <citation type="submission" date="2025-08" db="UniProtKB">
        <authorList>
            <consortium name="RefSeq"/>
        </authorList>
    </citation>
    <scope>IDENTIFICATION</scope>
    <source>
        <tissue evidence="7">Leaf</tissue>
    </source>
</reference>
<organism evidence="6 7">
    <name type="scientific">Spinacia oleracea</name>
    <name type="common">Spinach</name>
    <dbReference type="NCBI Taxonomy" id="3562"/>
    <lineage>
        <taxon>Eukaryota</taxon>
        <taxon>Viridiplantae</taxon>
        <taxon>Streptophyta</taxon>
        <taxon>Embryophyta</taxon>
        <taxon>Tracheophyta</taxon>
        <taxon>Spermatophyta</taxon>
        <taxon>Magnoliopsida</taxon>
        <taxon>eudicotyledons</taxon>
        <taxon>Gunneridae</taxon>
        <taxon>Pentapetalae</taxon>
        <taxon>Caryophyllales</taxon>
        <taxon>Chenopodiaceae</taxon>
        <taxon>Chenopodioideae</taxon>
        <taxon>Anserineae</taxon>
        <taxon>Spinacia</taxon>
    </lineage>
</organism>
<comment type="subcellular location">
    <subcellularLocation>
        <location evidence="2">Cytoplasm</location>
    </subcellularLocation>
    <subcellularLocation>
        <location evidence="1">Nucleus</location>
    </subcellularLocation>
</comment>
<evidence type="ECO:0000259" key="5">
    <source>
        <dbReference type="Pfam" id="PF09811"/>
    </source>
</evidence>
<dbReference type="PANTHER" id="PTHR18829:SF0">
    <property type="entry name" value="PROTEIN YAE1 HOMOLOG"/>
    <property type="match status" value="1"/>
</dbReference>
<evidence type="ECO:0000256" key="3">
    <source>
        <dbReference type="ARBA" id="ARBA00022490"/>
    </source>
</evidence>
<dbReference type="Pfam" id="PF09811">
    <property type="entry name" value="Yae1_N"/>
    <property type="match status" value="1"/>
</dbReference>
<reference evidence="6" key="1">
    <citation type="journal article" date="2021" name="Nat. Commun.">
        <title>Genomic analyses provide insights into spinach domestication and the genetic basis of agronomic traits.</title>
        <authorList>
            <person name="Cai X."/>
            <person name="Sun X."/>
            <person name="Xu C."/>
            <person name="Sun H."/>
            <person name="Wang X."/>
            <person name="Ge C."/>
            <person name="Zhang Z."/>
            <person name="Wang Q."/>
            <person name="Fei Z."/>
            <person name="Jiao C."/>
            <person name="Wang Q."/>
        </authorList>
    </citation>
    <scope>NUCLEOTIDE SEQUENCE [LARGE SCALE GENOMIC DNA]</scope>
    <source>
        <strain evidence="6">cv. Varoflay</strain>
    </source>
</reference>
<evidence type="ECO:0000256" key="2">
    <source>
        <dbReference type="ARBA" id="ARBA00004496"/>
    </source>
</evidence>
<evidence type="ECO:0000313" key="7">
    <source>
        <dbReference type="RefSeq" id="XP_056689608.1"/>
    </source>
</evidence>
<dbReference type="Proteomes" id="UP000813463">
    <property type="component" value="Chromosome 6"/>
</dbReference>
<name>A0ABM3R1V7_SPIOL</name>
<sequence>MEDGVALTLSPLVDAPIPNDAKPECHGGSSFGNGTWLMESDEEADGAYYLNREGRKRHEEFHKAGYLDGIAAGRNDAAQDGFDRGFKESVMVGYKWGIVRGVTSALAHIPNELKLKLVESDEKRRDFLNLYKAVDSMGTEDALKHIFEDNQYVLSSEKNIFINVQFDSSDTDRNSFGDNDLETYFGKFDSLLKESPLVNAQLELNINKVA</sequence>
<evidence type="ECO:0000313" key="6">
    <source>
        <dbReference type="Proteomes" id="UP000813463"/>
    </source>
</evidence>
<proteinExistence type="predicted"/>
<feature type="domain" description="Essential protein Yae1 N-terminal" evidence="5">
    <location>
        <begin position="65"/>
        <end position="102"/>
    </location>
</feature>
<accession>A0ABM3R1V7</accession>
<evidence type="ECO:0000256" key="4">
    <source>
        <dbReference type="ARBA" id="ARBA00023242"/>
    </source>
</evidence>
<evidence type="ECO:0000256" key="1">
    <source>
        <dbReference type="ARBA" id="ARBA00004123"/>
    </source>
</evidence>